<feature type="domain" description="FecR protein" evidence="2">
    <location>
        <begin position="125"/>
        <end position="215"/>
    </location>
</feature>
<proteinExistence type="predicted"/>
<dbReference type="PIRSF" id="PIRSF018266">
    <property type="entry name" value="FecR"/>
    <property type="match status" value="1"/>
</dbReference>
<evidence type="ECO:0000259" key="2">
    <source>
        <dbReference type="Pfam" id="PF04773"/>
    </source>
</evidence>
<dbReference type="Gene3D" id="2.60.120.1440">
    <property type="match status" value="1"/>
</dbReference>
<dbReference type="EMBL" id="CP071517">
    <property type="protein sequence ID" value="QSX76310.1"/>
    <property type="molecule type" value="Genomic_DNA"/>
</dbReference>
<dbReference type="PANTHER" id="PTHR30273:SF2">
    <property type="entry name" value="PROTEIN FECR"/>
    <property type="match status" value="1"/>
</dbReference>
<dbReference type="PANTHER" id="PTHR30273">
    <property type="entry name" value="PERIPLASMIC SIGNAL SENSOR AND SIGMA FACTOR ACTIVATOR FECR-RELATED"/>
    <property type="match status" value="1"/>
</dbReference>
<keyword evidence="1" id="KW-1133">Transmembrane helix</keyword>
<keyword evidence="1" id="KW-0472">Membrane</keyword>
<evidence type="ECO:0000256" key="1">
    <source>
        <dbReference type="SAM" id="Phobius"/>
    </source>
</evidence>
<evidence type="ECO:0000259" key="3">
    <source>
        <dbReference type="Pfam" id="PF16220"/>
    </source>
</evidence>
<dbReference type="RefSeq" id="WP_200605936.1">
    <property type="nucleotide sequence ID" value="NZ_CP071517.1"/>
</dbReference>
<keyword evidence="5" id="KW-1185">Reference proteome</keyword>
<dbReference type="Proteomes" id="UP000663400">
    <property type="component" value="Chromosome"/>
</dbReference>
<feature type="transmembrane region" description="Helical" evidence="1">
    <location>
        <begin position="91"/>
        <end position="113"/>
    </location>
</feature>
<protein>
    <submittedName>
        <fullName evidence="4">FecR domain-containing protein</fullName>
    </submittedName>
</protein>
<sequence length="336" mass="36322">MSTGMFDHDTGRHDTGVSQAEAWLARLMSPECEPHERAAFEDWLAQSPDNISAYLEAERTHALAAGLGSDDLLRAAAQAARRKPAQARGNWKSWLPAAAAAALVIAVATATLWPRPAEKAVVQQFVTAQGEQRQITLFDGTVLRLDTGSEITTRFDGRQRLVELERGRAQFVVAADPDRPFLVKAGPGTVRDIGTTFQVSRIDGQVNVGLLEGRVDVSVGSGADVRRSELAPGEQISIDGNGAIGSKQPLDLAAAHAWPQGDLVFRQRRLDELLVEMNRYSQVQLRLGDPALGSLQVSGVFHAGDQEALVAALERGWSLRAQREGAEEIVLSRPAQ</sequence>
<feature type="domain" description="FecR N-terminal" evidence="3">
    <location>
        <begin position="19"/>
        <end position="59"/>
    </location>
</feature>
<dbReference type="InterPro" id="IPR006860">
    <property type="entry name" value="FecR"/>
</dbReference>
<evidence type="ECO:0000313" key="5">
    <source>
        <dbReference type="Proteomes" id="UP000663400"/>
    </source>
</evidence>
<name>A0ABX7RDS4_9GAMM</name>
<accession>A0ABX7RDS4</accession>
<dbReference type="Pfam" id="PF16220">
    <property type="entry name" value="DUF4880"/>
    <property type="match status" value="1"/>
</dbReference>
<dbReference type="Pfam" id="PF04773">
    <property type="entry name" value="FecR"/>
    <property type="match status" value="1"/>
</dbReference>
<dbReference type="InterPro" id="IPR032623">
    <property type="entry name" value="FecR_N"/>
</dbReference>
<evidence type="ECO:0000313" key="4">
    <source>
        <dbReference type="EMBL" id="QSX76310.1"/>
    </source>
</evidence>
<gene>
    <name evidence="4" type="ORF">HIV01_007450</name>
</gene>
<reference evidence="4 5" key="1">
    <citation type="submission" date="2021-02" db="EMBL/GenBank/DDBJ databases">
        <title>Lysobacter arenosi sp. nov., isolated from soil of gangwondo yeongwol, south Korea.</title>
        <authorList>
            <person name="Kim K.R."/>
            <person name="Kim K.H."/>
            <person name="Jeon C.O."/>
        </authorList>
    </citation>
    <scope>NUCLEOTIDE SEQUENCE [LARGE SCALE GENOMIC DNA]</scope>
    <source>
        <strain evidence="4 5">R7</strain>
    </source>
</reference>
<organism evidence="4 5">
    <name type="scientific">Lysobacter arenosi</name>
    <dbReference type="NCBI Taxonomy" id="2795387"/>
    <lineage>
        <taxon>Bacteria</taxon>
        <taxon>Pseudomonadati</taxon>
        <taxon>Pseudomonadota</taxon>
        <taxon>Gammaproteobacteria</taxon>
        <taxon>Lysobacterales</taxon>
        <taxon>Lysobacteraceae</taxon>
        <taxon>Lysobacter</taxon>
    </lineage>
</organism>
<keyword evidence="1" id="KW-0812">Transmembrane</keyword>
<dbReference type="InterPro" id="IPR012373">
    <property type="entry name" value="Ferrdict_sens_TM"/>
</dbReference>